<feature type="compositionally biased region" description="Polar residues" evidence="2">
    <location>
        <begin position="102"/>
        <end position="120"/>
    </location>
</feature>
<keyword evidence="1" id="KW-0539">Nucleus</keyword>
<dbReference type="InterPro" id="IPR051870">
    <property type="entry name" value="Elongin-A_domain"/>
</dbReference>
<protein>
    <recommendedName>
        <fullName evidence="3">TFIIS N-terminal domain-containing protein</fullName>
    </recommendedName>
</protein>
<dbReference type="STRING" id="6184.A0A430PY89"/>
<dbReference type="InterPro" id="IPR035441">
    <property type="entry name" value="TFIIS/LEDGF_dom_sf"/>
</dbReference>
<evidence type="ECO:0000259" key="3">
    <source>
        <dbReference type="PROSITE" id="PS51319"/>
    </source>
</evidence>
<accession>A0A430PY89</accession>
<gene>
    <name evidence="4" type="ORF">DC041_0006001</name>
</gene>
<dbReference type="EMBL" id="QMKO01004197">
    <property type="protein sequence ID" value="RTG80389.1"/>
    <property type="molecule type" value="Genomic_DNA"/>
</dbReference>
<evidence type="ECO:0000256" key="2">
    <source>
        <dbReference type="SAM" id="MobiDB-lite"/>
    </source>
</evidence>
<dbReference type="Gene3D" id="1.20.930.10">
    <property type="entry name" value="Conserved domain common to transcription factors TFIIS, elongin A, CRSP70"/>
    <property type="match status" value="1"/>
</dbReference>
<dbReference type="Pfam" id="PF08711">
    <property type="entry name" value="Med26"/>
    <property type="match status" value="1"/>
</dbReference>
<comment type="subcellular location">
    <subcellularLocation>
        <location evidence="1">Nucleus</location>
    </subcellularLocation>
</comment>
<proteinExistence type="predicted"/>
<dbReference type="PROSITE" id="PS51319">
    <property type="entry name" value="TFIIS_N"/>
    <property type="match status" value="1"/>
</dbReference>
<dbReference type="Proteomes" id="UP000290809">
    <property type="component" value="Unassembled WGS sequence"/>
</dbReference>
<dbReference type="GO" id="GO:0005634">
    <property type="term" value="C:nucleus"/>
    <property type="evidence" value="ECO:0007669"/>
    <property type="project" value="UniProtKB-SubCell"/>
</dbReference>
<name>A0A430PY89_SCHBO</name>
<reference evidence="4 5" key="1">
    <citation type="journal article" date="2019" name="PLoS Pathog.">
        <title>Genome sequence of the bovine parasite Schistosoma bovis Tanzania.</title>
        <authorList>
            <person name="Oey H."/>
            <person name="Zakrzewski M."/>
            <person name="Gobert G."/>
            <person name="Gravermann K."/>
            <person name="Stoye J."/>
            <person name="Jones M."/>
            <person name="Mcmanus D."/>
            <person name="Krause L."/>
        </authorList>
    </citation>
    <scope>NUCLEOTIDE SEQUENCE [LARGE SCALE GENOMIC DNA]</scope>
    <source>
        <strain evidence="4 5">TAN1997</strain>
    </source>
</reference>
<feature type="domain" description="TFIIS N-terminal" evidence="3">
    <location>
        <begin position="7"/>
        <end position="80"/>
    </location>
</feature>
<evidence type="ECO:0000256" key="1">
    <source>
        <dbReference type="PROSITE-ProRule" id="PRU00649"/>
    </source>
</evidence>
<sequence length="385" mass="43424">MSASVVAALVKFGETLGDKSVDTSSKLRVLSTLNEVKLTLSELSESGVGRAVRKLKNEPGELGKTASTLILKWKNLLSEHIKQESINISVPKDSEKCDVNETSKSLRQTSSRGKSASVISEKTINSTKSPENNLGRNVQHLDDDVVPNAQNIRYFTQLQLLVVFQTVLLLTIRAHILSKKRKSTDIVDSIDSSSGMSFMDSLNVNANTRTHRKKKCNLISASSDDSQQGVDRKLDITPLNIPLRPSEAFSAEIISSLSEPVSRPDVVHRPPNFQLNETVEDDFDNGDLKFKSKKVLWVPKQNRSSLPPNNHSNSYDNFPGFFDPPSLIDLCVDVLAPIRWIDDDLWRKYINRDFHHLSNIRRRPDETWCDFYNRLSKEETKNIHE</sequence>
<evidence type="ECO:0000313" key="4">
    <source>
        <dbReference type="EMBL" id="RTG80389.1"/>
    </source>
</evidence>
<dbReference type="InterPro" id="IPR017923">
    <property type="entry name" value="TFIIS_N"/>
</dbReference>
<dbReference type="AlphaFoldDB" id="A0A430PY89"/>
<evidence type="ECO:0000313" key="5">
    <source>
        <dbReference type="Proteomes" id="UP000290809"/>
    </source>
</evidence>
<comment type="caution">
    <text evidence="4">The sequence shown here is derived from an EMBL/GenBank/DDBJ whole genome shotgun (WGS) entry which is preliminary data.</text>
</comment>
<dbReference type="PANTHER" id="PTHR15141:SF76">
    <property type="entry name" value="TRANSCRIPTION ELONGATION FACTOR B POLYPEPTIDE 3"/>
    <property type="match status" value="1"/>
</dbReference>
<dbReference type="PANTHER" id="PTHR15141">
    <property type="entry name" value="TRANSCRIPTION ELONGATION FACTOR B POLYPEPTIDE 3"/>
    <property type="match status" value="1"/>
</dbReference>
<feature type="region of interest" description="Disordered" evidence="2">
    <location>
        <begin position="100"/>
        <end position="120"/>
    </location>
</feature>
<organism evidence="4 5">
    <name type="scientific">Schistosoma bovis</name>
    <name type="common">Blood fluke</name>
    <dbReference type="NCBI Taxonomy" id="6184"/>
    <lineage>
        <taxon>Eukaryota</taxon>
        <taxon>Metazoa</taxon>
        <taxon>Spiralia</taxon>
        <taxon>Lophotrochozoa</taxon>
        <taxon>Platyhelminthes</taxon>
        <taxon>Trematoda</taxon>
        <taxon>Digenea</taxon>
        <taxon>Strigeidida</taxon>
        <taxon>Schistosomatoidea</taxon>
        <taxon>Schistosomatidae</taxon>
        <taxon>Schistosoma</taxon>
    </lineage>
</organism>
<dbReference type="SUPFAM" id="SSF47676">
    <property type="entry name" value="Conserved domain common to transcription factors TFIIS, elongin A, CRSP70"/>
    <property type="match status" value="1"/>
</dbReference>
<keyword evidence="5" id="KW-1185">Reference proteome</keyword>